<organism evidence="1 2">
    <name type="scientific">Irpex rosettiformis</name>
    <dbReference type="NCBI Taxonomy" id="378272"/>
    <lineage>
        <taxon>Eukaryota</taxon>
        <taxon>Fungi</taxon>
        <taxon>Dikarya</taxon>
        <taxon>Basidiomycota</taxon>
        <taxon>Agaricomycotina</taxon>
        <taxon>Agaricomycetes</taxon>
        <taxon>Polyporales</taxon>
        <taxon>Irpicaceae</taxon>
        <taxon>Irpex</taxon>
    </lineage>
</organism>
<proteinExistence type="predicted"/>
<accession>A0ACB8U8B2</accession>
<dbReference type="Proteomes" id="UP001055072">
    <property type="component" value="Unassembled WGS sequence"/>
</dbReference>
<evidence type="ECO:0000313" key="1">
    <source>
        <dbReference type="EMBL" id="KAI0090481.1"/>
    </source>
</evidence>
<evidence type="ECO:0000313" key="2">
    <source>
        <dbReference type="Proteomes" id="UP001055072"/>
    </source>
</evidence>
<protein>
    <submittedName>
        <fullName evidence="1">Uncharacterized protein</fullName>
    </submittedName>
</protein>
<name>A0ACB8U8B2_9APHY</name>
<keyword evidence="2" id="KW-1185">Reference proteome</keyword>
<reference evidence="1" key="1">
    <citation type="journal article" date="2021" name="Environ. Microbiol.">
        <title>Gene family expansions and transcriptome signatures uncover fungal adaptations to wood decay.</title>
        <authorList>
            <person name="Hage H."/>
            <person name="Miyauchi S."/>
            <person name="Viragh M."/>
            <person name="Drula E."/>
            <person name="Min B."/>
            <person name="Chaduli D."/>
            <person name="Navarro D."/>
            <person name="Favel A."/>
            <person name="Norest M."/>
            <person name="Lesage-Meessen L."/>
            <person name="Balint B."/>
            <person name="Merenyi Z."/>
            <person name="de Eugenio L."/>
            <person name="Morin E."/>
            <person name="Martinez A.T."/>
            <person name="Baldrian P."/>
            <person name="Stursova M."/>
            <person name="Martinez M.J."/>
            <person name="Novotny C."/>
            <person name="Magnuson J.K."/>
            <person name="Spatafora J.W."/>
            <person name="Maurice S."/>
            <person name="Pangilinan J."/>
            <person name="Andreopoulos W."/>
            <person name="LaButti K."/>
            <person name="Hundley H."/>
            <person name="Na H."/>
            <person name="Kuo A."/>
            <person name="Barry K."/>
            <person name="Lipzen A."/>
            <person name="Henrissat B."/>
            <person name="Riley R."/>
            <person name="Ahrendt S."/>
            <person name="Nagy L.G."/>
            <person name="Grigoriev I.V."/>
            <person name="Martin F."/>
            <person name="Rosso M.N."/>
        </authorList>
    </citation>
    <scope>NUCLEOTIDE SEQUENCE</scope>
    <source>
        <strain evidence="1">CBS 384.51</strain>
    </source>
</reference>
<gene>
    <name evidence="1" type="ORF">BDY19DRAFT_992667</name>
</gene>
<comment type="caution">
    <text evidence="1">The sequence shown here is derived from an EMBL/GenBank/DDBJ whole genome shotgun (WGS) entry which is preliminary data.</text>
</comment>
<dbReference type="EMBL" id="MU274908">
    <property type="protein sequence ID" value="KAI0090481.1"/>
    <property type="molecule type" value="Genomic_DNA"/>
</dbReference>
<sequence>MSSLARSKPFAVMVGTGVVATAGYMYIAGNQSKHAAQSASIYKSAQEGAGLNTGTTDARVGSEGVRAAVHGDKAALEKARH</sequence>